<dbReference type="OrthoDB" id="5979581at2759"/>
<evidence type="ECO:0000256" key="10">
    <source>
        <dbReference type="ARBA" id="ARBA00022840"/>
    </source>
</evidence>
<sequence length="360" mass="40829">MPAQVIEEGAIPGRECHQTPGFGTASAGWLCRHLQQRRLLTLKVCTAQDATEVDNERAVSQHLRSIDAEHPGLEMLRLVEDDFQLSGPHGMHRCLLLRPLGLTYTKFRNMFPDKALSKEILQQTLQLVLLGLDFLHQARVVHTDISPNNILLGATDPAVFSSIEQAEFERPSPRKILPDRVIHTSRAMPITFGSPVICDFGAARIGENHRGDVMPGVYRAPEVIMDMEWNSKIDIWSVGVMIWDLFEGGRLFRAEKKGLLNDGQHLAEMVSLMGPPPRSFLEQSPRCRQCWDGEGDWVASTPIPNQSLETRERRLKGKDQELLLCLVRRILRWLPEDRPCAEDLFEDDFLVQHRLEDALP</sequence>
<evidence type="ECO:0000256" key="13">
    <source>
        <dbReference type="ARBA" id="ARBA00047899"/>
    </source>
</evidence>
<feature type="domain" description="Protein kinase" evidence="15">
    <location>
        <begin position="14"/>
        <end position="350"/>
    </location>
</feature>
<evidence type="ECO:0000256" key="7">
    <source>
        <dbReference type="ARBA" id="ARBA00022679"/>
    </source>
</evidence>
<dbReference type="PROSITE" id="PS00109">
    <property type="entry name" value="PROTEIN_KINASE_TYR"/>
    <property type="match status" value="1"/>
</dbReference>
<dbReference type="PANTHER" id="PTHR45646:SF11">
    <property type="entry name" value="SERINE_THREONINE-PROTEIN KINASE DOA"/>
    <property type="match status" value="1"/>
</dbReference>
<keyword evidence="17" id="KW-1185">Reference proteome</keyword>
<comment type="caution">
    <text evidence="16">The sequence shown here is derived from an EMBL/GenBank/DDBJ whole genome shotgun (WGS) entry which is preliminary data.</text>
</comment>
<comment type="subunit">
    <text evidence="2">Component of the EKC/KEOPS complex composed of at least BUD32, CGI121, GON7, KAE1 and PCC1; the whole complex dimerizes.</text>
</comment>
<keyword evidence="6" id="KW-0723">Serine/threonine-protein kinase</keyword>
<dbReference type="GeneID" id="68350900"/>
<dbReference type="AlphaFoldDB" id="A0A9P8N3P9"/>
<evidence type="ECO:0000256" key="14">
    <source>
        <dbReference type="ARBA" id="ARBA00048679"/>
    </source>
</evidence>
<evidence type="ECO:0000256" key="9">
    <source>
        <dbReference type="ARBA" id="ARBA00022777"/>
    </source>
</evidence>
<name>A0A9P8N3P9_9HYPO</name>
<accession>A0A9P8N3P9</accession>
<dbReference type="GO" id="GO:0043484">
    <property type="term" value="P:regulation of RNA splicing"/>
    <property type="evidence" value="ECO:0007669"/>
    <property type="project" value="TreeGrafter"/>
</dbReference>
<evidence type="ECO:0000256" key="5">
    <source>
        <dbReference type="ARBA" id="ARBA00019973"/>
    </source>
</evidence>
<comment type="function">
    <text evidence="1">Component of the EKC/KEOPS complex that is required for the formation of a threonylcarbamoyl group on adenosine at position 37 (t(6)A37) in tRNAs that read codons beginning with adenine. The complex is probably involved in the transfer of the threonylcarbamoyl moiety of threonylcarbamoyl-AMP (TC-AMP) to the N6 group of A37. BUD32 has ATPase activity in the context of the EKC/KEOPS complex and likely plays a supporting role to the catalytic subunit KAE1. The EKC/KEOPS complex also promotes both telomere uncapping and telomere elongation. The complex is required for efficient recruitment of transcriptional coactivators.</text>
</comment>
<evidence type="ECO:0000313" key="17">
    <source>
        <dbReference type="Proteomes" id="UP000824596"/>
    </source>
</evidence>
<comment type="catalytic activity">
    <reaction evidence="13">
        <text>L-threonyl-[protein] + ATP = O-phospho-L-threonyl-[protein] + ADP + H(+)</text>
        <dbReference type="Rhea" id="RHEA:46608"/>
        <dbReference type="Rhea" id="RHEA-COMP:11060"/>
        <dbReference type="Rhea" id="RHEA-COMP:11605"/>
        <dbReference type="ChEBI" id="CHEBI:15378"/>
        <dbReference type="ChEBI" id="CHEBI:30013"/>
        <dbReference type="ChEBI" id="CHEBI:30616"/>
        <dbReference type="ChEBI" id="CHEBI:61977"/>
        <dbReference type="ChEBI" id="CHEBI:456216"/>
        <dbReference type="EC" id="2.7.11.1"/>
    </reaction>
</comment>
<dbReference type="InterPro" id="IPR000719">
    <property type="entry name" value="Prot_kinase_dom"/>
</dbReference>
<organism evidence="16 17">
    <name type="scientific">Hirsutella rhossiliensis</name>
    <dbReference type="NCBI Taxonomy" id="111463"/>
    <lineage>
        <taxon>Eukaryota</taxon>
        <taxon>Fungi</taxon>
        <taxon>Dikarya</taxon>
        <taxon>Ascomycota</taxon>
        <taxon>Pezizomycotina</taxon>
        <taxon>Sordariomycetes</taxon>
        <taxon>Hypocreomycetidae</taxon>
        <taxon>Hypocreales</taxon>
        <taxon>Ophiocordycipitaceae</taxon>
        <taxon>Hirsutella</taxon>
    </lineage>
</organism>
<protein>
    <recommendedName>
        <fullName evidence="5">EKC/KEOPS complex subunit BUD32</fullName>
        <ecNumber evidence="3">2.7.11.1</ecNumber>
    </recommendedName>
    <alternativeName>
        <fullName evidence="11 12">Atypical Serine/threonine protein kinase BUD32</fullName>
    </alternativeName>
    <alternativeName>
        <fullName evidence="4">EKC/KEOPS complex subunit bud32</fullName>
    </alternativeName>
</protein>
<gene>
    <name evidence="16" type="ORF">HRG_01771</name>
</gene>
<evidence type="ECO:0000256" key="12">
    <source>
        <dbReference type="ARBA" id="ARBA00033194"/>
    </source>
</evidence>
<evidence type="ECO:0000256" key="6">
    <source>
        <dbReference type="ARBA" id="ARBA00022527"/>
    </source>
</evidence>
<dbReference type="GO" id="GO:0004674">
    <property type="term" value="F:protein serine/threonine kinase activity"/>
    <property type="evidence" value="ECO:0007669"/>
    <property type="project" value="UniProtKB-KW"/>
</dbReference>
<dbReference type="Gene3D" id="1.10.510.10">
    <property type="entry name" value="Transferase(Phosphotransferase) domain 1"/>
    <property type="match status" value="1"/>
</dbReference>
<dbReference type="PROSITE" id="PS50011">
    <property type="entry name" value="PROTEIN_KINASE_DOM"/>
    <property type="match status" value="1"/>
</dbReference>
<keyword evidence="10" id="KW-0067">ATP-binding</keyword>
<dbReference type="GO" id="GO:0005524">
    <property type="term" value="F:ATP binding"/>
    <property type="evidence" value="ECO:0007669"/>
    <property type="project" value="UniProtKB-KW"/>
</dbReference>
<dbReference type="GO" id="GO:0005634">
    <property type="term" value="C:nucleus"/>
    <property type="evidence" value="ECO:0007669"/>
    <property type="project" value="TreeGrafter"/>
</dbReference>
<dbReference type="Proteomes" id="UP000824596">
    <property type="component" value="Unassembled WGS sequence"/>
</dbReference>
<dbReference type="PANTHER" id="PTHR45646">
    <property type="entry name" value="SERINE/THREONINE-PROTEIN KINASE DOA-RELATED"/>
    <property type="match status" value="1"/>
</dbReference>
<dbReference type="InterPro" id="IPR011009">
    <property type="entry name" value="Kinase-like_dom_sf"/>
</dbReference>
<dbReference type="InterPro" id="IPR051175">
    <property type="entry name" value="CLK_kinases"/>
</dbReference>
<evidence type="ECO:0000256" key="2">
    <source>
        <dbReference type="ARBA" id="ARBA00011534"/>
    </source>
</evidence>
<evidence type="ECO:0000256" key="1">
    <source>
        <dbReference type="ARBA" id="ARBA00003747"/>
    </source>
</evidence>
<proteinExistence type="predicted"/>
<evidence type="ECO:0000256" key="11">
    <source>
        <dbReference type="ARBA" id="ARBA00030980"/>
    </source>
</evidence>
<dbReference type="EC" id="2.7.11.1" evidence="3"/>
<dbReference type="Pfam" id="PF00069">
    <property type="entry name" value="Pkinase"/>
    <property type="match status" value="1"/>
</dbReference>
<dbReference type="Gene3D" id="3.30.200.20">
    <property type="entry name" value="Phosphorylase Kinase, domain 1"/>
    <property type="match status" value="1"/>
</dbReference>
<evidence type="ECO:0000256" key="3">
    <source>
        <dbReference type="ARBA" id="ARBA00012513"/>
    </source>
</evidence>
<evidence type="ECO:0000259" key="15">
    <source>
        <dbReference type="PROSITE" id="PS50011"/>
    </source>
</evidence>
<evidence type="ECO:0000256" key="8">
    <source>
        <dbReference type="ARBA" id="ARBA00022741"/>
    </source>
</evidence>
<dbReference type="EMBL" id="JAIZPD010000002">
    <property type="protein sequence ID" value="KAH0966362.1"/>
    <property type="molecule type" value="Genomic_DNA"/>
</dbReference>
<dbReference type="InterPro" id="IPR008266">
    <property type="entry name" value="Tyr_kinase_AS"/>
</dbReference>
<evidence type="ECO:0000313" key="16">
    <source>
        <dbReference type="EMBL" id="KAH0966362.1"/>
    </source>
</evidence>
<keyword evidence="7" id="KW-0808">Transferase</keyword>
<keyword evidence="9 16" id="KW-0418">Kinase</keyword>
<keyword evidence="8" id="KW-0547">Nucleotide-binding</keyword>
<dbReference type="RefSeq" id="XP_044723875.1">
    <property type="nucleotide sequence ID" value="XM_044860242.1"/>
</dbReference>
<comment type="catalytic activity">
    <reaction evidence="14">
        <text>L-seryl-[protein] + ATP = O-phospho-L-seryl-[protein] + ADP + H(+)</text>
        <dbReference type="Rhea" id="RHEA:17989"/>
        <dbReference type="Rhea" id="RHEA-COMP:9863"/>
        <dbReference type="Rhea" id="RHEA-COMP:11604"/>
        <dbReference type="ChEBI" id="CHEBI:15378"/>
        <dbReference type="ChEBI" id="CHEBI:29999"/>
        <dbReference type="ChEBI" id="CHEBI:30616"/>
        <dbReference type="ChEBI" id="CHEBI:83421"/>
        <dbReference type="ChEBI" id="CHEBI:456216"/>
        <dbReference type="EC" id="2.7.11.1"/>
    </reaction>
</comment>
<reference evidence="16" key="1">
    <citation type="submission" date="2021-09" db="EMBL/GenBank/DDBJ databases">
        <title>A high-quality genome of the endoparasitic fungus Hirsutella rhossiliensis with a comparison of Hirsutella genomes reveals transposable elements contributing to genome size variation.</title>
        <authorList>
            <person name="Lin R."/>
            <person name="Jiao Y."/>
            <person name="Sun X."/>
            <person name="Ling J."/>
            <person name="Xie B."/>
            <person name="Cheng X."/>
        </authorList>
    </citation>
    <scope>NUCLEOTIDE SEQUENCE</scope>
    <source>
        <strain evidence="16">HR02</strain>
    </source>
</reference>
<dbReference type="SUPFAM" id="SSF56112">
    <property type="entry name" value="Protein kinase-like (PK-like)"/>
    <property type="match status" value="1"/>
</dbReference>
<evidence type="ECO:0000256" key="4">
    <source>
        <dbReference type="ARBA" id="ARBA00013948"/>
    </source>
</evidence>